<protein>
    <submittedName>
        <fullName evidence="1">Uncharacterized protein</fullName>
    </submittedName>
</protein>
<dbReference type="EMBL" id="BK032510">
    <property type="protein sequence ID" value="DAF43819.1"/>
    <property type="molecule type" value="Genomic_DNA"/>
</dbReference>
<proteinExistence type="predicted"/>
<sequence length="192" mass="22251">MSEIKITTEKVREAYKKGNDCVKGVLQNLFGEEVCAPKNVMDRVKTFEDACIETGTDIQAFNEITKNLDEHVVTYMKLSIIVKALNEDDKFPYFTKEEWRYYPYFWLYTKDEYEKMNAKDREKVSRVLFRSCNHAYSRGGVAYADAGLDASNTGNDVGARLVFRTRELALYAGKQFIDLYVKHIFDADIIKD</sequence>
<accession>A0A8S5RZ79</accession>
<organism evidence="1">
    <name type="scientific">Myoviridae sp. ctNQV2</name>
    <dbReference type="NCBI Taxonomy" id="2827683"/>
    <lineage>
        <taxon>Viruses</taxon>
        <taxon>Duplodnaviria</taxon>
        <taxon>Heunggongvirae</taxon>
        <taxon>Uroviricota</taxon>
        <taxon>Caudoviricetes</taxon>
    </lineage>
</organism>
<name>A0A8S5RZ79_9CAUD</name>
<evidence type="ECO:0000313" key="1">
    <source>
        <dbReference type="EMBL" id="DAF43819.1"/>
    </source>
</evidence>
<reference evidence="1" key="1">
    <citation type="journal article" date="2021" name="Proc. Natl. Acad. Sci. U.S.A.">
        <title>A Catalog of Tens of Thousands of Viruses from Human Metagenomes Reveals Hidden Associations with Chronic Diseases.</title>
        <authorList>
            <person name="Tisza M.J."/>
            <person name="Buck C.B."/>
        </authorList>
    </citation>
    <scope>NUCLEOTIDE SEQUENCE</scope>
    <source>
        <strain evidence="1">CtNQV2</strain>
    </source>
</reference>